<keyword evidence="9 12" id="KW-0472">Membrane</keyword>
<feature type="transmembrane region" description="Helical" evidence="12">
    <location>
        <begin position="303"/>
        <end position="322"/>
    </location>
</feature>
<keyword evidence="5" id="KW-0716">Sensory transduction</keyword>
<feature type="transmembrane region" description="Helical" evidence="12">
    <location>
        <begin position="192"/>
        <end position="215"/>
    </location>
</feature>
<protein>
    <submittedName>
        <fullName evidence="15">Odorant receptor Or1</fullName>
    </submittedName>
</protein>
<evidence type="ECO:0000256" key="11">
    <source>
        <dbReference type="ARBA" id="ARBA00023224"/>
    </source>
</evidence>
<evidence type="ECO:0000256" key="6">
    <source>
        <dbReference type="ARBA" id="ARBA00022692"/>
    </source>
</evidence>
<dbReference type="InterPro" id="IPR016090">
    <property type="entry name" value="PLA2-like_dom"/>
</dbReference>
<dbReference type="GO" id="GO:0050482">
    <property type="term" value="P:arachidonate secretion"/>
    <property type="evidence" value="ECO:0007669"/>
    <property type="project" value="InterPro"/>
</dbReference>
<evidence type="ECO:0000256" key="9">
    <source>
        <dbReference type="ARBA" id="ARBA00023136"/>
    </source>
</evidence>
<gene>
    <name evidence="15" type="primary">LOC105269622</name>
</gene>
<dbReference type="RefSeq" id="XP_011308322.1">
    <property type="nucleotide sequence ID" value="XM_011310020.1"/>
</dbReference>
<evidence type="ECO:0000313" key="15">
    <source>
        <dbReference type="RefSeq" id="XP_011308322.1"/>
    </source>
</evidence>
<comment type="subcellular location">
    <subcellularLocation>
        <location evidence="2">Cell membrane</location>
        <topology evidence="2">Multi-pass membrane protein</topology>
    </subcellularLocation>
    <subcellularLocation>
        <location evidence="1">Secreted</location>
    </subcellularLocation>
</comment>
<dbReference type="PROSITE" id="PS00118">
    <property type="entry name" value="PA2_HIS"/>
    <property type="match status" value="1"/>
</dbReference>
<dbReference type="InterPro" id="IPR036444">
    <property type="entry name" value="PLipase_A2_dom_sf"/>
</dbReference>
<feature type="domain" description="Phospholipase A2-like central" evidence="13">
    <location>
        <begin position="401"/>
        <end position="496"/>
    </location>
</feature>
<evidence type="ECO:0000256" key="10">
    <source>
        <dbReference type="ARBA" id="ARBA00023170"/>
    </source>
</evidence>
<dbReference type="InterPro" id="IPR004117">
    <property type="entry name" value="7tm6_olfct_rcpt"/>
</dbReference>
<evidence type="ECO:0000313" key="14">
    <source>
        <dbReference type="Proteomes" id="UP000694866"/>
    </source>
</evidence>
<keyword evidence="14" id="KW-1185">Reference proteome</keyword>
<dbReference type="KEGG" id="fas:105269622"/>
<keyword evidence="7" id="KW-0552">Olfaction</keyword>
<keyword evidence="10 15" id="KW-0675">Receptor</keyword>
<dbReference type="Pfam" id="PF05826">
    <property type="entry name" value="Phospholip_A2_2"/>
    <property type="match status" value="1"/>
</dbReference>
<dbReference type="AlphaFoldDB" id="A0A9R1U5V8"/>
<evidence type="ECO:0000256" key="12">
    <source>
        <dbReference type="SAM" id="Phobius"/>
    </source>
</evidence>
<dbReference type="PANTHER" id="PTHR21137">
    <property type="entry name" value="ODORANT RECEPTOR"/>
    <property type="match status" value="1"/>
</dbReference>
<dbReference type="GO" id="GO:0007165">
    <property type="term" value="P:signal transduction"/>
    <property type="evidence" value="ECO:0007669"/>
    <property type="project" value="UniProtKB-KW"/>
</dbReference>
<name>A0A9R1U5V8_9HYME</name>
<proteinExistence type="predicted"/>
<dbReference type="Proteomes" id="UP000694866">
    <property type="component" value="Unplaced"/>
</dbReference>
<dbReference type="GO" id="GO:0004984">
    <property type="term" value="F:olfactory receptor activity"/>
    <property type="evidence" value="ECO:0007669"/>
    <property type="project" value="InterPro"/>
</dbReference>
<evidence type="ECO:0000256" key="7">
    <source>
        <dbReference type="ARBA" id="ARBA00022725"/>
    </source>
</evidence>
<dbReference type="PANTHER" id="PTHR21137:SF35">
    <property type="entry name" value="ODORANT RECEPTOR 19A-RELATED"/>
    <property type="match status" value="1"/>
</dbReference>
<dbReference type="Pfam" id="PF02949">
    <property type="entry name" value="7tm_6"/>
    <property type="match status" value="1"/>
</dbReference>
<dbReference type="GO" id="GO:0005576">
    <property type="term" value="C:extracellular region"/>
    <property type="evidence" value="ECO:0007669"/>
    <property type="project" value="UniProtKB-SubCell"/>
</dbReference>
<keyword evidence="4" id="KW-0964">Secreted</keyword>
<evidence type="ECO:0000256" key="5">
    <source>
        <dbReference type="ARBA" id="ARBA00022606"/>
    </source>
</evidence>
<dbReference type="SUPFAM" id="SSF48619">
    <property type="entry name" value="Phospholipase A2, PLA2"/>
    <property type="match status" value="1"/>
</dbReference>
<evidence type="ECO:0000256" key="2">
    <source>
        <dbReference type="ARBA" id="ARBA00004651"/>
    </source>
</evidence>
<dbReference type="GeneID" id="105269622"/>
<evidence type="ECO:0000259" key="13">
    <source>
        <dbReference type="Pfam" id="PF05826"/>
    </source>
</evidence>
<organism evidence="14 15">
    <name type="scientific">Fopius arisanus</name>
    <dbReference type="NCBI Taxonomy" id="64838"/>
    <lineage>
        <taxon>Eukaryota</taxon>
        <taxon>Metazoa</taxon>
        <taxon>Ecdysozoa</taxon>
        <taxon>Arthropoda</taxon>
        <taxon>Hexapoda</taxon>
        <taxon>Insecta</taxon>
        <taxon>Pterygota</taxon>
        <taxon>Neoptera</taxon>
        <taxon>Endopterygota</taxon>
        <taxon>Hymenoptera</taxon>
        <taxon>Apocrita</taxon>
        <taxon>Ichneumonoidea</taxon>
        <taxon>Braconidae</taxon>
        <taxon>Opiinae</taxon>
        <taxon>Fopius</taxon>
    </lineage>
</organism>
<evidence type="ECO:0000256" key="1">
    <source>
        <dbReference type="ARBA" id="ARBA00004613"/>
    </source>
</evidence>
<dbReference type="GO" id="GO:0005886">
    <property type="term" value="C:plasma membrane"/>
    <property type="evidence" value="ECO:0007669"/>
    <property type="project" value="UniProtKB-SubCell"/>
</dbReference>
<dbReference type="Gene3D" id="1.20.90.10">
    <property type="entry name" value="Phospholipase A2 domain"/>
    <property type="match status" value="1"/>
</dbReference>
<sequence>MVASAFLLMTNSVHAYKIFLILGNQKRIQRLLDTMTSDNFCKDFDKFERIFTWYAWQGMYHHMRYQSFGTMAVFCWGFTPIADAISGHARRLPMEAWYPYDTKATPAFQLTCAHQSLAVILGCFHNISMDTLITGLINVACCQLEVVKRNLLELDVKTGSRESGEMKLREELHRCIQHSVDVMGFIEEVRNIFGNVILAQLLVNCIIICLTAFHVTQMTVFVPVETLGMMTYMCCMTYQIFIYCWHGNELTLQSQSLSSTAFASNWWKFNKKLNNDLRILITRSHKPIIFTAGPIMKLSLQTFVGVSAISYLIINLQIMFTWRKNSLCVVIVLLLEHHQGRGECDADIPGDMEVETYRSGLERLIQGFGGIFRGVSGDDGGTGPDTFGSLLDKFKIQVQAIFPGTLWCGTGDIAPNSSYLGPFEITDACCRSHDECATIIATGDSYGPLRNNGIFTRSACGCDHAFFQCLKRANTIISSSIGNTYFNILRPQCFTCDYPIIGCAQRDSKQIFEKKCLVYDLDSSEPKRLQWFDNPNY</sequence>
<dbReference type="GO" id="GO:0005549">
    <property type="term" value="F:odorant binding"/>
    <property type="evidence" value="ECO:0007669"/>
    <property type="project" value="InterPro"/>
</dbReference>
<evidence type="ECO:0000256" key="3">
    <source>
        <dbReference type="ARBA" id="ARBA00022475"/>
    </source>
</evidence>
<keyword evidence="11" id="KW-0807">Transducer</keyword>
<dbReference type="InterPro" id="IPR033113">
    <property type="entry name" value="PLA2_histidine"/>
</dbReference>
<accession>A0A9R1U5V8</accession>
<feature type="transmembrane region" description="Helical" evidence="12">
    <location>
        <begin position="227"/>
        <end position="245"/>
    </location>
</feature>
<keyword evidence="6 12" id="KW-0812">Transmembrane</keyword>
<keyword evidence="3" id="KW-1003">Cell membrane</keyword>
<dbReference type="GO" id="GO:0004623">
    <property type="term" value="F:phospholipase A2 activity"/>
    <property type="evidence" value="ECO:0007669"/>
    <property type="project" value="InterPro"/>
</dbReference>
<dbReference type="GO" id="GO:0006644">
    <property type="term" value="P:phospholipid metabolic process"/>
    <property type="evidence" value="ECO:0007669"/>
    <property type="project" value="InterPro"/>
</dbReference>
<dbReference type="OrthoDB" id="6597368at2759"/>
<evidence type="ECO:0000256" key="4">
    <source>
        <dbReference type="ARBA" id="ARBA00022525"/>
    </source>
</evidence>
<keyword evidence="8 12" id="KW-1133">Transmembrane helix</keyword>
<evidence type="ECO:0000256" key="8">
    <source>
        <dbReference type="ARBA" id="ARBA00022989"/>
    </source>
</evidence>
<reference evidence="15" key="1">
    <citation type="submission" date="2025-08" db="UniProtKB">
        <authorList>
            <consortium name="RefSeq"/>
        </authorList>
    </citation>
    <scope>IDENTIFICATION</scope>
    <source>
        <strain evidence="15">USDA-PBARC FA_bdor</strain>
        <tissue evidence="15">Whole organism</tissue>
    </source>
</reference>